<comment type="catalytic activity">
    <reaction evidence="10">
        <text>[(1-&gt;3)-beta-D-glucosyl](n) + UDP-alpha-D-glucose = [(1-&gt;3)-beta-D-glucosyl](n+1) + UDP + H(+)</text>
        <dbReference type="Rhea" id="RHEA:21476"/>
        <dbReference type="Rhea" id="RHEA-COMP:11146"/>
        <dbReference type="Rhea" id="RHEA-COMP:14303"/>
        <dbReference type="ChEBI" id="CHEBI:15378"/>
        <dbReference type="ChEBI" id="CHEBI:37671"/>
        <dbReference type="ChEBI" id="CHEBI:58223"/>
        <dbReference type="ChEBI" id="CHEBI:58885"/>
        <dbReference type="EC" id="2.4.1.34"/>
    </reaction>
</comment>
<comment type="subcellular location">
    <subcellularLocation>
        <location evidence="1">Membrane</location>
        <topology evidence="1">Multi-pass membrane protein</topology>
    </subcellularLocation>
</comment>
<feature type="transmembrane region" description="Helical" evidence="12">
    <location>
        <begin position="1617"/>
        <end position="1636"/>
    </location>
</feature>
<feature type="transmembrane region" description="Helical" evidence="12">
    <location>
        <begin position="1326"/>
        <end position="1343"/>
    </location>
</feature>
<dbReference type="Proteomes" id="UP000094285">
    <property type="component" value="Unassembled WGS sequence"/>
</dbReference>
<evidence type="ECO:0000313" key="15">
    <source>
        <dbReference type="Proteomes" id="UP000094285"/>
    </source>
</evidence>
<dbReference type="GeneID" id="30982704"/>
<dbReference type="GO" id="GO:0006075">
    <property type="term" value="P:(1-&gt;3)-beta-D-glucan biosynthetic process"/>
    <property type="evidence" value="ECO:0007669"/>
    <property type="project" value="InterPro"/>
</dbReference>
<evidence type="ECO:0000313" key="14">
    <source>
        <dbReference type="EMBL" id="ODV76843.1"/>
    </source>
</evidence>
<feature type="transmembrane region" description="Helical" evidence="12">
    <location>
        <begin position="1269"/>
        <end position="1288"/>
    </location>
</feature>
<keyword evidence="7 12" id="KW-1133">Transmembrane helix</keyword>
<dbReference type="STRING" id="984487.A0A1E4SBG3"/>
<evidence type="ECO:0000256" key="6">
    <source>
        <dbReference type="ARBA" id="ARBA00022692"/>
    </source>
</evidence>
<evidence type="ECO:0000256" key="11">
    <source>
        <dbReference type="SAM" id="MobiDB-lite"/>
    </source>
</evidence>
<proteinExistence type="inferred from homology"/>
<dbReference type="GO" id="GO:0030476">
    <property type="term" value="P:ascospore wall assembly"/>
    <property type="evidence" value="ECO:0007669"/>
    <property type="project" value="EnsemblFungi"/>
</dbReference>
<dbReference type="InterPro" id="IPR003440">
    <property type="entry name" value="Glyco_trans_48_dom"/>
</dbReference>
<evidence type="ECO:0000256" key="7">
    <source>
        <dbReference type="ARBA" id="ARBA00022989"/>
    </source>
</evidence>
<dbReference type="RefSeq" id="XP_020061965.1">
    <property type="nucleotide sequence ID" value="XM_020208567.1"/>
</dbReference>
<dbReference type="Pfam" id="PF14288">
    <property type="entry name" value="FKS1_dom1"/>
    <property type="match status" value="1"/>
</dbReference>
<protein>
    <recommendedName>
        <fullName evidence="3">1,3-beta-glucan synthase</fullName>
        <ecNumber evidence="3">2.4.1.34</ecNumber>
    </recommendedName>
    <alternativeName>
        <fullName evidence="9">1,3-beta-D-glucan-UDP glucosyltransferase</fullName>
    </alternativeName>
</protein>
<evidence type="ECO:0000256" key="5">
    <source>
        <dbReference type="ARBA" id="ARBA00022679"/>
    </source>
</evidence>
<dbReference type="Pfam" id="PF23605">
    <property type="entry name" value="FKS1_dom2"/>
    <property type="match status" value="1"/>
</dbReference>
<feature type="transmembrane region" description="Helical" evidence="12">
    <location>
        <begin position="430"/>
        <end position="449"/>
    </location>
</feature>
<sequence length="1728" mass="199569">MMNPPIVIEADRSISEPNAQQHDQDTVETQSSIAGAPELQIQSSPISLYPSWCEENGSKYTEDEILKIFDELGDIFGFQKDNVLNMFDHLMVQLDSRSSRMSCGMALLSLHVHYIGGDQANYKKWFFAAPIDEDIGTATGLHELEDENSYLGLEFKWKTRMNNYTEKDYIYQLSLWLLIWGESNNVRYMPECLCFIFNCALEYFYEIKKGDLSTTRKFEFLEGVITPLYCFIRDQQYELVDGKWLRNEKDHSQVIGYDDMNQCFWYYDSLKRLTLHDGSILFDYEKSVRFSKLDQINWNKFFRKTYWEHRTWIHALTNFSRVWVIHVSMFWYFTAFNSSVIYTPNYDITKDNMPPVQVRLSVVSLGGTIASLLTMASMIFEMVYVSRKWLGSRPVFRRLFLVFIILMLNLSPSVYILWFLPLDAESRTGLIISILQFVVSIISFIYFAIQSPDKLFRCLIGEGVKHRISREFNASFHVLNSKSQRYSYALWISVFAAKFLESYFFLTLSLKDPIKVLFTMEITKCHGDIYLKALLCRNHARIILILLLLTDLVLFFLDTYLWYIICNCIFSIGLSFSSGISIFTPWKNIFSRLPERIASKLIFTLGESEVSTTLMVSRIWNCIVLSMYREHLLSTEQVSKLVYQQIDLRELKNFERLSVRPPLFFLLQGDTAIRLRDFFTPNKEGERRISFFAQSLSIQLPETTAITAMPTFTVLVPHYSERIILGLKETIKENKNAKVSLLDYLKELNHNDWESFVRDAKTLLLINNNPDKSNEIDDIADIIEARTTANVKQDPSNLIKNQINDLPFYSIGFKESNPDFTLRTRLWASLRYQTLYRTISGFMNYETAIETLGKVENYSLTLTSQGLEEIDREVELLSRRKFHLLVSMQRYQQFSKEEKEDAYILFKAFPKIKVAYLELVIGTDGKANFYSVMLDLEKGAIQGEYSKKYRIKLSGNPIFGDGKSDNQNHCLIFHRGEYLQVIDANQDNYIEECLKIKTVLAEFEEMELDVSSEYAPGVLTMQKPPVAILGAREYIFSESIGVLGDIAAGKEQTFGTLFSRTMAELGGKLHYGHPDFLNSIFMTTRGGISKAQKGLHLNEDIYAGMTVICRGGRIKHCDYYQCGKGRDLGFGTILNFTAKIGAGMGEQILSREHYYLGTSLPIDRFLTFYYAHPGFHINNVFIMLSIQLFMIVLVNLGALTHESILCDITTSTQLKEIQLPLGCYNLIPVLHWVGRFVLSIFICFFISFMPLIIQELVEKGPFSSFRRMFYHFLSLAPLFEVFVCQIYSKSLRDNFVFGGAKYISTGRGFATARISFATLYLKYAELSIYTGAEIFLVVAFSCLSMWQFSLIWFWITIISMCLAPFIFNPHQFQWNEFFLDYREFIHWLSRGNTDSSKYSWSEYVKSKRSKFTGYKKYNLDKGRIGGIGRPRRINILCSQVLMPILRSVILLSAFLFMNAQNGVPNPKSVNPLLRIIVIGILPFVFNAVILGVMFVLSYLVSPCTMFCWRKGPPTIAALAHFLALVFSILNVGVLFLLQGWNYTRTICGLLFVLEFQKAISNFMFTALLSRELRDYDSNIAWWSGKWFGRGFGWMILSQPVREFFVKVLELNSFTQDFILGHFLLFAMAPCLFVPLVDGWHSSMLFWLKPSDTFRSPIYSRKQRRVRRTRVTMYALLFLLVFLLFVALIGAPIAAEKFAPDITAHVPKFLGGFVQPNHLANTHTNQTLG</sequence>
<evidence type="ECO:0000256" key="3">
    <source>
        <dbReference type="ARBA" id="ARBA00012589"/>
    </source>
</evidence>
<comment type="similarity">
    <text evidence="2">Belongs to the glycosyltransferase 48 family.</text>
</comment>
<dbReference type="OrthoDB" id="1880850at2759"/>
<dbReference type="PANTHER" id="PTHR12741">
    <property type="entry name" value="LYST-INTERACTING PROTEIN LIP5 DOPAMINE RESPONSIVE PROTEIN DRG-1"/>
    <property type="match status" value="1"/>
</dbReference>
<keyword evidence="15" id="KW-1185">Reference proteome</keyword>
<dbReference type="InterPro" id="IPR056261">
    <property type="entry name" value="FKS1-like_dom2"/>
</dbReference>
<feature type="transmembrane region" description="Helical" evidence="12">
    <location>
        <begin position="1670"/>
        <end position="1694"/>
    </location>
</feature>
<feature type="transmembrane region" description="Helical" evidence="12">
    <location>
        <begin position="398"/>
        <end position="418"/>
    </location>
</feature>
<feature type="transmembrane region" description="Helical" evidence="12">
    <location>
        <begin position="1236"/>
        <end position="1257"/>
    </location>
</feature>
<evidence type="ECO:0000256" key="4">
    <source>
        <dbReference type="ARBA" id="ARBA00022676"/>
    </source>
</evidence>
<evidence type="ECO:0000259" key="13">
    <source>
        <dbReference type="SMART" id="SM01205"/>
    </source>
</evidence>
<keyword evidence="5 14" id="KW-0808">Transferase</keyword>
<keyword evidence="6 12" id="KW-0812">Transmembrane</keyword>
<dbReference type="Pfam" id="PF02364">
    <property type="entry name" value="Glucan_synthase"/>
    <property type="match status" value="1"/>
</dbReference>
<dbReference type="EMBL" id="KV453917">
    <property type="protein sequence ID" value="ODV76843.1"/>
    <property type="molecule type" value="Genomic_DNA"/>
</dbReference>
<evidence type="ECO:0000256" key="10">
    <source>
        <dbReference type="ARBA" id="ARBA00047777"/>
    </source>
</evidence>
<evidence type="ECO:0000256" key="1">
    <source>
        <dbReference type="ARBA" id="ARBA00004141"/>
    </source>
</evidence>
<dbReference type="GO" id="GO:0000148">
    <property type="term" value="C:1,3-beta-D-glucan synthase complex"/>
    <property type="evidence" value="ECO:0007669"/>
    <property type="project" value="InterPro"/>
</dbReference>
<feature type="transmembrane region" description="Helical" evidence="12">
    <location>
        <begin position="1180"/>
        <end position="1199"/>
    </location>
</feature>
<feature type="transmembrane region" description="Helical" evidence="12">
    <location>
        <begin position="1350"/>
        <end position="1367"/>
    </location>
</feature>
<dbReference type="EC" id="2.4.1.34" evidence="3"/>
<gene>
    <name evidence="14" type="ORF">CANTADRAFT_340165</name>
</gene>
<feature type="region of interest" description="Disordered" evidence="11">
    <location>
        <begin position="10"/>
        <end position="30"/>
    </location>
</feature>
<feature type="transmembrane region" description="Helical" evidence="12">
    <location>
        <begin position="1471"/>
        <end position="1495"/>
    </location>
</feature>
<feature type="compositionally biased region" description="Polar residues" evidence="11">
    <location>
        <begin position="15"/>
        <end position="30"/>
    </location>
</feature>
<evidence type="ECO:0000256" key="8">
    <source>
        <dbReference type="ARBA" id="ARBA00023136"/>
    </source>
</evidence>
<feature type="transmembrane region" description="Helical" evidence="12">
    <location>
        <begin position="539"/>
        <end position="556"/>
    </location>
</feature>
<evidence type="ECO:0000256" key="9">
    <source>
        <dbReference type="ARBA" id="ARBA00031935"/>
    </source>
</evidence>
<feature type="domain" description="1,3-beta-glucan synthase component FKS1-like" evidence="13">
    <location>
        <begin position="167"/>
        <end position="278"/>
    </location>
</feature>
<dbReference type="PANTHER" id="PTHR12741:SF48">
    <property type="entry name" value="1,3-BETA-GLUCAN SYNTHASE COMPONENT FKS1-RELATED"/>
    <property type="match status" value="1"/>
</dbReference>
<accession>A0A1E4SBG3</accession>
<feature type="transmembrane region" description="Helical" evidence="12">
    <location>
        <begin position="1440"/>
        <end position="1459"/>
    </location>
</feature>
<dbReference type="GO" id="GO:0005886">
    <property type="term" value="C:plasma membrane"/>
    <property type="evidence" value="ECO:0007669"/>
    <property type="project" value="TreeGrafter"/>
</dbReference>
<evidence type="ECO:0000256" key="2">
    <source>
        <dbReference type="ARBA" id="ARBA00009040"/>
    </source>
</evidence>
<feature type="transmembrane region" description="Helical" evidence="12">
    <location>
        <begin position="362"/>
        <end position="386"/>
    </location>
</feature>
<dbReference type="InterPro" id="IPR026899">
    <property type="entry name" value="FKS1-like_dom1"/>
</dbReference>
<reference evidence="15" key="1">
    <citation type="submission" date="2016-05" db="EMBL/GenBank/DDBJ databases">
        <title>Comparative genomics of biotechnologically important yeasts.</title>
        <authorList>
            <consortium name="DOE Joint Genome Institute"/>
            <person name="Riley R."/>
            <person name="Haridas S."/>
            <person name="Wolfe K.H."/>
            <person name="Lopes M.R."/>
            <person name="Hittinger C.T."/>
            <person name="Goker M."/>
            <person name="Salamov A."/>
            <person name="Wisecaver J."/>
            <person name="Long T.M."/>
            <person name="Aerts A.L."/>
            <person name="Barry K."/>
            <person name="Choi C."/>
            <person name="Clum A."/>
            <person name="Coughlan A.Y."/>
            <person name="Deshpande S."/>
            <person name="Douglass A.P."/>
            <person name="Hanson S.J."/>
            <person name="Klenk H.-P."/>
            <person name="Labutti K."/>
            <person name="Lapidus A."/>
            <person name="Lindquist E."/>
            <person name="Lipzen A."/>
            <person name="Meier-Kolthoff J.P."/>
            <person name="Ohm R.A."/>
            <person name="Otillar R.P."/>
            <person name="Pangilinan J."/>
            <person name="Peng Y."/>
            <person name="Rokas A."/>
            <person name="Rosa C.A."/>
            <person name="Scheuner C."/>
            <person name="Sibirny A.A."/>
            <person name="Slot J.C."/>
            <person name="Stielow J.B."/>
            <person name="Sun H."/>
            <person name="Kurtzman C.P."/>
            <person name="Blackwell M."/>
            <person name="Grigoriev I.V."/>
            <person name="Jeffries T.W."/>
        </authorList>
    </citation>
    <scope>NUCLEOTIDE SEQUENCE [LARGE SCALE GENOMIC DNA]</scope>
    <source>
        <strain evidence="15">NRRL Y-17324</strain>
    </source>
</reference>
<keyword evidence="8 12" id="KW-0472">Membrane</keyword>
<keyword evidence="4" id="KW-0328">Glycosyltransferase</keyword>
<name>A0A1E4SBG3_9ASCO</name>
<feature type="transmembrane region" description="Helical" evidence="12">
    <location>
        <begin position="322"/>
        <end position="342"/>
    </location>
</feature>
<feature type="transmembrane region" description="Helical" evidence="12">
    <location>
        <begin position="1515"/>
        <end position="1537"/>
    </location>
</feature>
<dbReference type="SMART" id="SM01205">
    <property type="entry name" value="FKS1_dom1"/>
    <property type="match status" value="1"/>
</dbReference>
<evidence type="ECO:0000256" key="12">
    <source>
        <dbReference type="SAM" id="Phobius"/>
    </source>
</evidence>
<dbReference type="GO" id="GO:0003843">
    <property type="term" value="F:1,3-beta-D-glucan synthase activity"/>
    <property type="evidence" value="ECO:0007669"/>
    <property type="project" value="UniProtKB-EC"/>
</dbReference>
<dbReference type="GO" id="GO:0051278">
    <property type="term" value="P:fungal-type cell wall polysaccharide biosynthetic process"/>
    <property type="evidence" value="ECO:0007669"/>
    <property type="project" value="TreeGrafter"/>
</dbReference>
<organism evidence="14 15">
    <name type="scientific">Suhomyces tanzawaensis NRRL Y-17324</name>
    <dbReference type="NCBI Taxonomy" id="984487"/>
    <lineage>
        <taxon>Eukaryota</taxon>
        <taxon>Fungi</taxon>
        <taxon>Dikarya</taxon>
        <taxon>Ascomycota</taxon>
        <taxon>Saccharomycotina</taxon>
        <taxon>Pichiomycetes</taxon>
        <taxon>Debaryomycetaceae</taxon>
        <taxon>Suhomyces</taxon>
    </lineage>
</organism>